<reference evidence="2" key="2">
    <citation type="journal article" date="2021" name="PeerJ">
        <title>Extensive microbial diversity within the chicken gut microbiome revealed by metagenomics and culture.</title>
        <authorList>
            <person name="Gilroy R."/>
            <person name="Ravi A."/>
            <person name="Getino M."/>
            <person name="Pursley I."/>
            <person name="Horton D.L."/>
            <person name="Alikhan N.F."/>
            <person name="Baker D."/>
            <person name="Gharbi K."/>
            <person name="Hall N."/>
            <person name="Watson M."/>
            <person name="Adriaenssens E.M."/>
            <person name="Foster-Nyarko E."/>
            <person name="Jarju S."/>
            <person name="Secka A."/>
            <person name="Antonio M."/>
            <person name="Oren A."/>
            <person name="Chaudhuri R.R."/>
            <person name="La Ragione R."/>
            <person name="Hildebrand F."/>
            <person name="Pallen M.J."/>
        </authorList>
    </citation>
    <scope>NUCLEOTIDE SEQUENCE</scope>
    <source>
        <strain evidence="2">CHK123-3438</strain>
    </source>
</reference>
<dbReference type="EMBL" id="DVKS01000213">
    <property type="protein sequence ID" value="HIT42961.1"/>
    <property type="molecule type" value="Genomic_DNA"/>
</dbReference>
<accession>A0A9D1GLI9</accession>
<protein>
    <submittedName>
        <fullName evidence="2">Minor capsid protein</fullName>
    </submittedName>
</protein>
<name>A0A9D1GLI9_9FIRM</name>
<dbReference type="NCBIfam" id="TIGR01641">
    <property type="entry name" value="phageSPP1_gp7"/>
    <property type="match status" value="1"/>
</dbReference>
<dbReference type="Pfam" id="PF04233">
    <property type="entry name" value="Phage_Mu_F"/>
    <property type="match status" value="1"/>
</dbReference>
<organism evidence="2 3">
    <name type="scientific">Candidatus Caccovicinus merdipullorum</name>
    <dbReference type="NCBI Taxonomy" id="2840724"/>
    <lineage>
        <taxon>Bacteria</taxon>
        <taxon>Bacillati</taxon>
        <taxon>Bacillota</taxon>
        <taxon>Clostridia</taxon>
        <taxon>Eubacteriales</taxon>
        <taxon>Candidatus Caccovicinus</taxon>
    </lineage>
</organism>
<feature type="domain" description="Phage head morphogenesis" evidence="1">
    <location>
        <begin position="191"/>
        <end position="292"/>
    </location>
</feature>
<feature type="non-terminal residue" evidence="2">
    <location>
        <position position="491"/>
    </location>
</feature>
<gene>
    <name evidence="2" type="ORF">IAB60_12860</name>
</gene>
<proteinExistence type="predicted"/>
<dbReference type="AlphaFoldDB" id="A0A9D1GLI9"/>
<sequence length="491" mass="56598">MGYWETRQAEMYQAGEMQVNQYFARLEKAFNQTKRELQKTIEAFYFRYAKENGLSYAEAQKRLDKEELGELKDFIDLAMQNIGKYNQTVNNMSIKARITRYQALEAEVDAILRQLYAVDYESMAEETMREVYEESYYRTWYNIDQYRGFHAAFSKVEPRTVETLLEYPFNGANFSSRLWKQKDHLQTQLMESLTTMMIQGKHPGTLAKDFAKKMQSKKFDAYRLLHTESSFLMSEATHAGYKEDGVEKYQILATLDSKTCGVCGELDGDVHEVDKAVVGVNMPPFHPLCRCTDTPYYDGMDLSDMPRVARDPETGKTYDVPGDMTYKEWKERFLNDTGSGKKKKRSKTGLQAAGEEALALTEKYSTRKSKWSGRIVVDDNKCRKEHVAGRKLWNCDILLKSTAVDKTVIHEQLHARSGSYMNPITIIPHSNMEEASVELLAREICRAEGIPFQDSLNVRVDALRKINAIAGIYEKDLDFAVALFAKDIRRR</sequence>
<evidence type="ECO:0000259" key="1">
    <source>
        <dbReference type="Pfam" id="PF04233"/>
    </source>
</evidence>
<dbReference type="InterPro" id="IPR006528">
    <property type="entry name" value="Phage_head_morphogenesis_dom"/>
</dbReference>
<dbReference type="Proteomes" id="UP000886860">
    <property type="component" value="Unassembled WGS sequence"/>
</dbReference>
<evidence type="ECO:0000313" key="3">
    <source>
        <dbReference type="Proteomes" id="UP000886860"/>
    </source>
</evidence>
<evidence type="ECO:0000313" key="2">
    <source>
        <dbReference type="EMBL" id="HIT42961.1"/>
    </source>
</evidence>
<reference evidence="2" key="1">
    <citation type="submission" date="2020-10" db="EMBL/GenBank/DDBJ databases">
        <authorList>
            <person name="Gilroy R."/>
        </authorList>
    </citation>
    <scope>NUCLEOTIDE SEQUENCE</scope>
    <source>
        <strain evidence="2">CHK123-3438</strain>
    </source>
</reference>
<comment type="caution">
    <text evidence="2">The sequence shown here is derived from an EMBL/GenBank/DDBJ whole genome shotgun (WGS) entry which is preliminary data.</text>
</comment>